<dbReference type="InterPro" id="IPR050137">
    <property type="entry name" value="PyrR_bifunctional"/>
</dbReference>
<protein>
    <submittedName>
        <fullName evidence="2">Bifunctional protein PyrR</fullName>
    </submittedName>
</protein>
<proteinExistence type="predicted"/>
<accession>A0A1Q2MH69</accession>
<dbReference type="KEGG" id="pbas:SMSP2_02257"/>
<sequence length="172" mass="19009">MTQLLDKKQIDQAISRLADMIIESSGDEVVILGIRDRGEILSERLSKIITSRAGKTALSGALDITLYRDDITEPSGAMRAVQPSYIPCPLNDKEIILADDVLHTGRSCRAALDAIVAYGRPRLIKLAVLIDRGGREYPIQADYTGVKLEVRDDQKVRVTLEEYGDIDQAVLE</sequence>
<dbReference type="PANTHER" id="PTHR11608:SF0">
    <property type="entry name" value="BIFUNCTIONAL PROTEIN PYRR"/>
    <property type="match status" value="1"/>
</dbReference>
<dbReference type="Proteomes" id="UP000188181">
    <property type="component" value="Chromosome"/>
</dbReference>
<dbReference type="Gene3D" id="3.40.50.2020">
    <property type="match status" value="1"/>
</dbReference>
<evidence type="ECO:0000259" key="1">
    <source>
        <dbReference type="Pfam" id="PF00156"/>
    </source>
</evidence>
<dbReference type="InterPro" id="IPR029057">
    <property type="entry name" value="PRTase-like"/>
</dbReference>
<evidence type="ECO:0000313" key="2">
    <source>
        <dbReference type="EMBL" id="AQQ71878.1"/>
    </source>
</evidence>
<dbReference type="CDD" id="cd06223">
    <property type="entry name" value="PRTases_typeI"/>
    <property type="match status" value="1"/>
</dbReference>
<dbReference type="EMBL" id="CP019646">
    <property type="protein sequence ID" value="AQQ71878.1"/>
    <property type="molecule type" value="Genomic_DNA"/>
</dbReference>
<dbReference type="STRING" id="1851148.SMSP2_02257"/>
<dbReference type="AlphaFoldDB" id="A0A1Q2MH69"/>
<dbReference type="RefSeq" id="WP_146684073.1">
    <property type="nucleotide sequence ID" value="NZ_CP019646.1"/>
</dbReference>
<feature type="domain" description="Phosphoribosyltransferase" evidence="1">
    <location>
        <begin position="2"/>
        <end position="155"/>
    </location>
</feature>
<dbReference type="SUPFAM" id="SSF53271">
    <property type="entry name" value="PRTase-like"/>
    <property type="match status" value="1"/>
</dbReference>
<dbReference type="InterPro" id="IPR000836">
    <property type="entry name" value="PRTase_dom"/>
</dbReference>
<dbReference type="NCBIfam" id="NF003549">
    <property type="entry name" value="PRK05205.1-5"/>
    <property type="match status" value="1"/>
</dbReference>
<evidence type="ECO:0000313" key="3">
    <source>
        <dbReference type="Proteomes" id="UP000188181"/>
    </source>
</evidence>
<keyword evidence="3" id="KW-1185">Reference proteome</keyword>
<gene>
    <name evidence="2" type="primary">pyrR</name>
    <name evidence="2" type="ORF">SMSP2_02257</name>
</gene>
<dbReference type="PANTHER" id="PTHR11608">
    <property type="entry name" value="BIFUNCTIONAL PROTEIN PYRR"/>
    <property type="match status" value="1"/>
</dbReference>
<name>A0A1Q2MH69_9BACT</name>
<reference evidence="3" key="1">
    <citation type="submission" date="2017-02" db="EMBL/GenBank/DDBJ databases">
        <title>Comparative genomics and description of representatives of a novel lineage of planctomycetes thriving in anoxic sediments.</title>
        <authorList>
            <person name="Spring S."/>
            <person name="Bunk B."/>
            <person name="Sproer C."/>
        </authorList>
    </citation>
    <scope>NUCLEOTIDE SEQUENCE [LARGE SCALE GENOMIC DNA]</scope>
    <source>
        <strain evidence="3">SM-Chi-D1</strain>
    </source>
</reference>
<dbReference type="OrthoDB" id="9802227at2"/>
<dbReference type="Pfam" id="PF00156">
    <property type="entry name" value="Pribosyltran"/>
    <property type="match status" value="1"/>
</dbReference>
<organism evidence="2 3">
    <name type="scientific">Limihaloglobus sulfuriphilus</name>
    <dbReference type="NCBI Taxonomy" id="1851148"/>
    <lineage>
        <taxon>Bacteria</taxon>
        <taxon>Pseudomonadati</taxon>
        <taxon>Planctomycetota</taxon>
        <taxon>Phycisphaerae</taxon>
        <taxon>Sedimentisphaerales</taxon>
        <taxon>Sedimentisphaeraceae</taxon>
        <taxon>Limihaloglobus</taxon>
    </lineage>
</organism>